<feature type="domain" description="TFIIS-type" evidence="11">
    <location>
        <begin position="92"/>
        <end position="132"/>
    </location>
</feature>
<dbReference type="EMBL" id="JAFCIX010000336">
    <property type="protein sequence ID" value="KAH6594305.1"/>
    <property type="molecule type" value="Genomic_DNA"/>
</dbReference>
<gene>
    <name evidence="12" type="ORF">BASA50_006776</name>
</gene>
<dbReference type="SUPFAM" id="SSF57783">
    <property type="entry name" value="Zinc beta-ribbon"/>
    <property type="match status" value="1"/>
</dbReference>
<reference evidence="12 13" key="1">
    <citation type="submission" date="2021-02" db="EMBL/GenBank/DDBJ databases">
        <title>Variation within the Batrachochytrium salamandrivorans European outbreak.</title>
        <authorList>
            <person name="Kelly M."/>
            <person name="Pasmans F."/>
            <person name="Shea T.P."/>
            <person name="Munoz J.F."/>
            <person name="Carranza S."/>
            <person name="Cuomo C.A."/>
            <person name="Martel A."/>
        </authorList>
    </citation>
    <scope>NUCLEOTIDE SEQUENCE [LARGE SCALE GENOMIC DNA]</scope>
    <source>
        <strain evidence="12 13">AMFP18/2</strain>
    </source>
</reference>
<comment type="caution">
    <text evidence="12">The sequence shown here is derived from an EMBL/GenBank/DDBJ whole genome shotgun (WGS) entry which is preliminary data.</text>
</comment>
<dbReference type="CDD" id="cd10507">
    <property type="entry name" value="Zn-ribbon_RPA12"/>
    <property type="match status" value="1"/>
</dbReference>
<dbReference type="PROSITE" id="PS01030">
    <property type="entry name" value="RNA_POL_M_15KD"/>
    <property type="match status" value="1"/>
</dbReference>
<comment type="function">
    <text evidence="8">DNA-dependent RNA polymerase catalyzes the transcription of DNA into RNA using the four ribonucleoside triphosphates as substrates.</text>
</comment>
<keyword evidence="4 9" id="KW-0863">Zinc-finger</keyword>
<dbReference type="PROSITE" id="PS51133">
    <property type="entry name" value="ZF_TFIIS_2"/>
    <property type="match status" value="1"/>
</dbReference>
<dbReference type="Pfam" id="PF01096">
    <property type="entry name" value="Zn_ribbon_TFIIS"/>
    <property type="match status" value="1"/>
</dbReference>
<dbReference type="Gene3D" id="2.20.25.10">
    <property type="match status" value="1"/>
</dbReference>
<evidence type="ECO:0000256" key="4">
    <source>
        <dbReference type="ARBA" id="ARBA00022771"/>
    </source>
</evidence>
<evidence type="ECO:0000256" key="9">
    <source>
        <dbReference type="PROSITE-ProRule" id="PRU00472"/>
    </source>
</evidence>
<sequence>MSTNRPDQSQHSLVFCEECGSLLDPPTGAEDFVTCFCCGTMVNAKAFESRTVITVSKPSAFPDKPKPVTDASLSKKDGEDHTNAHLRDGATIREKCPKCDAPEMVFHTAQLRGADEGQTVFYSCIKCGYKYSMNS</sequence>
<evidence type="ECO:0000256" key="7">
    <source>
        <dbReference type="ARBA" id="ARBA00023242"/>
    </source>
</evidence>
<evidence type="ECO:0000313" key="13">
    <source>
        <dbReference type="Proteomes" id="UP001648503"/>
    </source>
</evidence>
<name>A0ABQ8F9J8_9FUNG</name>
<evidence type="ECO:0000256" key="2">
    <source>
        <dbReference type="ARBA" id="ARBA00022478"/>
    </source>
</evidence>
<organism evidence="12 13">
    <name type="scientific">Batrachochytrium salamandrivorans</name>
    <dbReference type="NCBI Taxonomy" id="1357716"/>
    <lineage>
        <taxon>Eukaryota</taxon>
        <taxon>Fungi</taxon>
        <taxon>Fungi incertae sedis</taxon>
        <taxon>Chytridiomycota</taxon>
        <taxon>Chytridiomycota incertae sedis</taxon>
        <taxon>Chytridiomycetes</taxon>
        <taxon>Rhizophydiales</taxon>
        <taxon>Rhizophydiales incertae sedis</taxon>
        <taxon>Batrachochytrium</taxon>
    </lineage>
</organism>
<comment type="subcellular location">
    <subcellularLocation>
        <location evidence="1">Nucleus</location>
        <location evidence="1">Nucleolus</location>
    </subcellularLocation>
</comment>
<evidence type="ECO:0000256" key="1">
    <source>
        <dbReference type="ARBA" id="ARBA00004604"/>
    </source>
</evidence>
<evidence type="ECO:0000313" key="12">
    <source>
        <dbReference type="EMBL" id="KAH6594305.1"/>
    </source>
</evidence>
<dbReference type="InterPro" id="IPR019761">
    <property type="entry name" value="DNA-dir_RNA_pol-M_15_CS"/>
</dbReference>
<dbReference type="Proteomes" id="UP001648503">
    <property type="component" value="Unassembled WGS sequence"/>
</dbReference>
<keyword evidence="7 8" id="KW-0539">Nucleus</keyword>
<evidence type="ECO:0000256" key="6">
    <source>
        <dbReference type="ARBA" id="ARBA00023163"/>
    </source>
</evidence>
<dbReference type="InterPro" id="IPR034004">
    <property type="entry name" value="Zn_ribbon_RPA12_C"/>
</dbReference>
<dbReference type="InterPro" id="IPR001222">
    <property type="entry name" value="Znf_TFIIS"/>
</dbReference>
<keyword evidence="13" id="KW-1185">Reference proteome</keyword>
<dbReference type="PANTHER" id="PTHR11239:SF14">
    <property type="entry name" value="DNA-DIRECTED RNA POLYMERASE I SUBUNIT RPA12"/>
    <property type="match status" value="1"/>
</dbReference>
<accession>A0ABQ8F9J8</accession>
<evidence type="ECO:0000256" key="3">
    <source>
        <dbReference type="ARBA" id="ARBA00022723"/>
    </source>
</evidence>
<keyword evidence="3" id="KW-0479">Metal-binding</keyword>
<proteinExistence type="inferred from homology"/>
<evidence type="ECO:0000259" key="11">
    <source>
        <dbReference type="PROSITE" id="PS51133"/>
    </source>
</evidence>
<dbReference type="PIRSF" id="PIRSF005586">
    <property type="entry name" value="RNApol_RpoM"/>
    <property type="match status" value="1"/>
</dbReference>
<dbReference type="InterPro" id="IPR012164">
    <property type="entry name" value="Rpa12/Rpb9/Rpc10/TFS"/>
</dbReference>
<protein>
    <recommendedName>
        <fullName evidence="8">DNA-directed RNA polymerase subunit</fullName>
    </recommendedName>
</protein>
<keyword evidence="6 8" id="KW-0804">Transcription</keyword>
<comment type="similarity">
    <text evidence="8">Belongs to the archaeal rpoM/eukaryotic RPA12/RPB9/RPC11 RNA polymerase family.</text>
</comment>
<keyword evidence="2 8" id="KW-0240">DNA-directed RNA polymerase</keyword>
<evidence type="ECO:0000256" key="10">
    <source>
        <dbReference type="SAM" id="MobiDB-lite"/>
    </source>
</evidence>
<keyword evidence="5" id="KW-0862">Zinc</keyword>
<evidence type="ECO:0000256" key="5">
    <source>
        <dbReference type="ARBA" id="ARBA00022833"/>
    </source>
</evidence>
<dbReference type="SMART" id="SM00440">
    <property type="entry name" value="ZnF_C2C2"/>
    <property type="match status" value="1"/>
</dbReference>
<evidence type="ECO:0000256" key="8">
    <source>
        <dbReference type="PIRNR" id="PIRNR005586"/>
    </source>
</evidence>
<dbReference type="PANTHER" id="PTHR11239">
    <property type="entry name" value="DNA-DIRECTED RNA POLYMERASE"/>
    <property type="match status" value="1"/>
</dbReference>
<feature type="compositionally biased region" description="Basic and acidic residues" evidence="10">
    <location>
        <begin position="63"/>
        <end position="85"/>
    </location>
</feature>
<feature type="region of interest" description="Disordered" evidence="10">
    <location>
        <begin position="58"/>
        <end position="85"/>
    </location>
</feature>